<dbReference type="Proteomes" id="UP000305517">
    <property type="component" value="Unassembled WGS sequence"/>
</dbReference>
<gene>
    <name evidence="1" type="ORF">FDY95_11035</name>
</gene>
<organism evidence="1 2">
    <name type="scientific">Hymenobacter jeollabukensis</name>
    <dbReference type="NCBI Taxonomy" id="2025313"/>
    <lineage>
        <taxon>Bacteria</taxon>
        <taxon>Pseudomonadati</taxon>
        <taxon>Bacteroidota</taxon>
        <taxon>Cytophagia</taxon>
        <taxon>Cytophagales</taxon>
        <taxon>Hymenobacteraceae</taxon>
        <taxon>Hymenobacter</taxon>
    </lineage>
</organism>
<keyword evidence="2" id="KW-1185">Reference proteome</keyword>
<name>A0A5R8WR37_9BACT</name>
<dbReference type="AlphaFoldDB" id="A0A5R8WR37"/>
<reference evidence="1 2" key="1">
    <citation type="submission" date="2019-05" db="EMBL/GenBank/DDBJ databases">
        <title>Hymenobacter edaphi sp. nov., isolated from abandoned arsenic-contaminated farmland soil.</title>
        <authorList>
            <person name="Nie L."/>
        </authorList>
    </citation>
    <scope>NUCLEOTIDE SEQUENCE [LARGE SCALE GENOMIC DNA]</scope>
    <source>
        <strain evidence="1 2">1-3-3-8</strain>
    </source>
</reference>
<dbReference type="OrthoDB" id="9759796at2"/>
<accession>A0A5R8WR37</accession>
<comment type="caution">
    <text evidence="1">The sequence shown here is derived from an EMBL/GenBank/DDBJ whole genome shotgun (WGS) entry which is preliminary data.</text>
</comment>
<protein>
    <submittedName>
        <fullName evidence="1">Uncharacterized protein</fullName>
    </submittedName>
</protein>
<dbReference type="RefSeq" id="WP_138077731.1">
    <property type="nucleotide sequence ID" value="NZ_VAJM01000004.1"/>
</dbReference>
<dbReference type="EMBL" id="VAJM01000004">
    <property type="protein sequence ID" value="TLM93156.1"/>
    <property type="molecule type" value="Genomic_DNA"/>
</dbReference>
<sequence length="147" mass="16649">MLPAPPDFSAHYSAAFRQVMPAAHGEALSPTEALGRWQELIQEILAGYCDIPPELDNDLDVAREPLEHALHQVALLALPERQLFAQHIQALDEVFKSVTVEHPEWGRNDATHWWEGRVLTFAGREYRNFCGFGHSLKQQGIIIQPLF</sequence>
<evidence type="ECO:0000313" key="2">
    <source>
        <dbReference type="Proteomes" id="UP000305517"/>
    </source>
</evidence>
<evidence type="ECO:0000313" key="1">
    <source>
        <dbReference type="EMBL" id="TLM93156.1"/>
    </source>
</evidence>
<proteinExistence type="predicted"/>